<dbReference type="VEuPathDB" id="FungiDB:AeMF1_012101"/>
<keyword evidence="2 6" id="KW-0812">Transmembrane</keyword>
<feature type="transmembrane region" description="Helical" evidence="6">
    <location>
        <begin position="26"/>
        <end position="47"/>
    </location>
</feature>
<keyword evidence="9" id="KW-1185">Reference proteome</keyword>
<comment type="subcellular location">
    <subcellularLocation>
        <location evidence="1">Membrane</location>
        <topology evidence="1">Multi-pass membrane protein</topology>
    </subcellularLocation>
</comment>
<dbReference type="Proteomes" id="UP000481153">
    <property type="component" value="Unassembled WGS sequence"/>
</dbReference>
<keyword evidence="3 6" id="KW-1133">Transmembrane helix</keyword>
<feature type="transmembrane region" description="Helical" evidence="6">
    <location>
        <begin position="160"/>
        <end position="184"/>
    </location>
</feature>
<accession>A0A6G0XSE1</accession>
<evidence type="ECO:0000259" key="7">
    <source>
        <dbReference type="Pfam" id="PF00324"/>
    </source>
</evidence>
<dbReference type="GO" id="GO:0055085">
    <property type="term" value="P:transmembrane transport"/>
    <property type="evidence" value="ECO:0007669"/>
    <property type="project" value="InterPro"/>
</dbReference>
<feature type="transmembrane region" description="Helical" evidence="6">
    <location>
        <begin position="204"/>
        <end position="228"/>
    </location>
</feature>
<reference evidence="8 9" key="1">
    <citation type="submission" date="2019-07" db="EMBL/GenBank/DDBJ databases">
        <title>Genomics analysis of Aphanomyces spp. identifies a new class of oomycete effector associated with host adaptation.</title>
        <authorList>
            <person name="Gaulin E."/>
        </authorList>
    </citation>
    <scope>NUCLEOTIDE SEQUENCE [LARGE SCALE GENOMIC DNA]</scope>
    <source>
        <strain evidence="8 9">ATCC 201684</strain>
    </source>
</reference>
<evidence type="ECO:0000313" key="9">
    <source>
        <dbReference type="Proteomes" id="UP000481153"/>
    </source>
</evidence>
<feature type="domain" description="Amino acid permease/ SLC12A" evidence="7">
    <location>
        <begin position="44"/>
        <end position="417"/>
    </location>
</feature>
<evidence type="ECO:0000256" key="5">
    <source>
        <dbReference type="SAM" id="MobiDB-lite"/>
    </source>
</evidence>
<evidence type="ECO:0000256" key="1">
    <source>
        <dbReference type="ARBA" id="ARBA00004141"/>
    </source>
</evidence>
<dbReference type="GO" id="GO:0016020">
    <property type="term" value="C:membrane"/>
    <property type="evidence" value="ECO:0007669"/>
    <property type="project" value="UniProtKB-SubCell"/>
</dbReference>
<proteinExistence type="predicted"/>
<feature type="transmembrane region" description="Helical" evidence="6">
    <location>
        <begin position="53"/>
        <end position="74"/>
    </location>
</feature>
<feature type="transmembrane region" description="Helical" evidence="6">
    <location>
        <begin position="240"/>
        <end position="260"/>
    </location>
</feature>
<name>A0A6G0XSE1_9STRA</name>
<comment type="caution">
    <text evidence="8">The sequence shown here is derived from an EMBL/GenBank/DDBJ whole genome shotgun (WGS) entry which is preliminary data.</text>
</comment>
<dbReference type="PANTHER" id="PTHR42770:SF7">
    <property type="entry name" value="MEMBRANE PROTEIN"/>
    <property type="match status" value="1"/>
</dbReference>
<feature type="transmembrane region" description="Helical" evidence="6">
    <location>
        <begin position="94"/>
        <end position="115"/>
    </location>
</feature>
<dbReference type="InterPro" id="IPR050367">
    <property type="entry name" value="APC_superfamily"/>
</dbReference>
<feature type="transmembrane region" description="Helical" evidence="6">
    <location>
        <begin position="135"/>
        <end position="153"/>
    </location>
</feature>
<feature type="compositionally biased region" description="Basic and acidic residues" evidence="5">
    <location>
        <begin position="510"/>
        <end position="522"/>
    </location>
</feature>
<evidence type="ECO:0000256" key="3">
    <source>
        <dbReference type="ARBA" id="ARBA00022989"/>
    </source>
</evidence>
<feature type="transmembrane region" description="Helical" evidence="6">
    <location>
        <begin position="428"/>
        <end position="446"/>
    </location>
</feature>
<gene>
    <name evidence="8" type="ORF">Ae201684_001776</name>
</gene>
<evidence type="ECO:0000256" key="2">
    <source>
        <dbReference type="ARBA" id="ARBA00022692"/>
    </source>
</evidence>
<keyword evidence="4 6" id="KW-0472">Membrane</keyword>
<feature type="transmembrane region" description="Helical" evidence="6">
    <location>
        <begin position="362"/>
        <end position="385"/>
    </location>
</feature>
<organism evidence="8 9">
    <name type="scientific">Aphanomyces euteiches</name>
    <dbReference type="NCBI Taxonomy" id="100861"/>
    <lineage>
        <taxon>Eukaryota</taxon>
        <taxon>Sar</taxon>
        <taxon>Stramenopiles</taxon>
        <taxon>Oomycota</taxon>
        <taxon>Saprolegniomycetes</taxon>
        <taxon>Saprolegniales</taxon>
        <taxon>Verrucalvaceae</taxon>
        <taxon>Aphanomyces</taxon>
    </lineage>
</organism>
<feature type="transmembrane region" description="Helical" evidence="6">
    <location>
        <begin position="336"/>
        <end position="356"/>
    </location>
</feature>
<feature type="region of interest" description="Disordered" evidence="5">
    <location>
        <begin position="494"/>
        <end position="522"/>
    </location>
</feature>
<feature type="transmembrane region" description="Helical" evidence="6">
    <location>
        <begin position="289"/>
        <end position="315"/>
    </location>
</feature>
<dbReference type="EMBL" id="VJMJ01000014">
    <property type="protein sequence ID" value="KAF0743515.1"/>
    <property type="molecule type" value="Genomic_DNA"/>
</dbReference>
<dbReference type="PANTHER" id="PTHR42770">
    <property type="entry name" value="AMINO ACID TRANSPORTER-RELATED"/>
    <property type="match status" value="1"/>
</dbReference>
<feature type="transmembrane region" description="Helical" evidence="6">
    <location>
        <begin position="406"/>
        <end position="422"/>
    </location>
</feature>
<dbReference type="Pfam" id="PF00324">
    <property type="entry name" value="AA_permease"/>
    <property type="match status" value="1"/>
</dbReference>
<dbReference type="Gene3D" id="1.20.1740.10">
    <property type="entry name" value="Amino acid/polyamine transporter I"/>
    <property type="match status" value="1"/>
</dbReference>
<evidence type="ECO:0000256" key="6">
    <source>
        <dbReference type="SAM" id="Phobius"/>
    </source>
</evidence>
<dbReference type="AlphaFoldDB" id="A0A6G0XSE1"/>
<dbReference type="PIRSF" id="PIRSF006060">
    <property type="entry name" value="AA_transporter"/>
    <property type="match status" value="1"/>
</dbReference>
<evidence type="ECO:0000256" key="4">
    <source>
        <dbReference type="ARBA" id="ARBA00023136"/>
    </source>
</evidence>
<protein>
    <recommendedName>
        <fullName evidence="7">Amino acid permease/ SLC12A domain-containing protein</fullName>
    </recommendedName>
</protein>
<evidence type="ECO:0000313" key="8">
    <source>
        <dbReference type="EMBL" id="KAF0743515.1"/>
    </source>
</evidence>
<dbReference type="InterPro" id="IPR004841">
    <property type="entry name" value="AA-permease/SLC12A_dom"/>
</dbReference>
<sequence>MQVAPHVLQKQPSAFKSKIRRAHSSVDLWAVGVTIVIVGQFFSWNAGVQAGSVSFGIAVLLVGAAYTCLACSMAEMSSMLPFAGGIYGLSRCTLGFYAAFILGCCEILEYIMYVASVNVSLGKFIALGYPPLQSYEPLIWFISYGFTFALLSYDGKVFWWFNLLLALYLVGMIAIFCIGTATFASWPDNAGGSEFMFQGGLNQFITVLPCAMWFFAGIEALNTLCNAVDDPKNTIPRGQVAAMATVFVASISVYLVILGLPPGVPAFMNELDIFSPGYSMLFNLRRLPALWLSIPAAYSASPGFLLAGGNIVTALAESKLFPFQLSMRHHKIGTPINALALVALLSFGMCFLMMVHENADNVLYTSSIFFASLAYTSQCVGYVFLKRRYRNMERTFQSPFDVYGPAFSIVVFIICAISIVGFQPDAEATGPAILGLFVVLSLYYHLYAKHNQTFSEDERKILFFAHIAKHNNAKRHRPKRGLWKFFANRTSRASVTTTHTHKTNAAASEKSPHEKDLTGPPP</sequence>